<dbReference type="InterPro" id="IPR007694">
    <property type="entry name" value="DNA_helicase_DnaB-like_C"/>
</dbReference>
<dbReference type="InterPro" id="IPR027032">
    <property type="entry name" value="Twinkle-like"/>
</dbReference>
<dbReference type="InterPro" id="IPR027417">
    <property type="entry name" value="P-loop_NTPase"/>
</dbReference>
<evidence type="ECO:0000313" key="3">
    <source>
        <dbReference type="Proteomes" id="UP000266305"/>
    </source>
</evidence>
<dbReference type="PROSITE" id="PS51199">
    <property type="entry name" value="SF4_HELICASE"/>
    <property type="match status" value="1"/>
</dbReference>
<dbReference type="AlphaFoldDB" id="A0AAX1UNJ8"/>
<dbReference type="Gene3D" id="3.40.50.300">
    <property type="entry name" value="P-loop containing nucleotide triphosphate hydrolases"/>
    <property type="match status" value="1"/>
</dbReference>
<dbReference type="GO" id="GO:0005524">
    <property type="term" value="F:ATP binding"/>
    <property type="evidence" value="ECO:0007669"/>
    <property type="project" value="InterPro"/>
</dbReference>
<dbReference type="EMBL" id="QWGP01000005">
    <property type="protein sequence ID" value="RHZ96475.1"/>
    <property type="molecule type" value="Genomic_DNA"/>
</dbReference>
<sequence>MDPMKWLADVRRLDPTMLEAMKVRPIQHPSIEGPAVAFPYIRRGEIYAAKMRGVAKHRANGSANFASTKGVTRGMFNEDCLRANETWPIVITEGEIDALSCIQAGYTRSVSVPDGWTEQGNKTGPILEAEEWLRKSPHVIVAGDSDKAGESLPREVSKILRGHDVRYVAWPDGCKDANDVLVKHGEGELAKCLLKAKRIDPPGGLITGFSDLPPLADRRVLRIGEKPFDWAVALELGAMSVWTGTPGSGKSTFLIWAAERITVSENIRCGVIAFETHPHDIRDQLALIRTGRDFRSLDSEAQANLEAALDERFRLVHVVLDDDQAQHLQWLESMIYALAVRDQCKLIIVDPWNELEHAPQPGESMTAYINAATKFLRQIAERLDIHIALVAHPRKMPTEGAPRPPNGYDIADSAAFFNKPSLGVTIHQAKHTDEDGEVRKWVEIHVWKVRKTRLYGFEKGNHKVGFDQDRMSYRRLDQ</sequence>
<gene>
    <name evidence="2" type="ORF">D1114_07130</name>
</gene>
<dbReference type="Pfam" id="PF13155">
    <property type="entry name" value="Toprim_2"/>
    <property type="match status" value="1"/>
</dbReference>
<evidence type="ECO:0000313" key="2">
    <source>
        <dbReference type="EMBL" id="RHZ96475.1"/>
    </source>
</evidence>
<dbReference type="GO" id="GO:0006260">
    <property type="term" value="P:DNA replication"/>
    <property type="evidence" value="ECO:0007669"/>
    <property type="project" value="InterPro"/>
</dbReference>
<dbReference type="CDD" id="cd01029">
    <property type="entry name" value="TOPRIM_primases"/>
    <property type="match status" value="1"/>
</dbReference>
<reference evidence="2 3" key="1">
    <citation type="submission" date="2018-08" db="EMBL/GenBank/DDBJ databases">
        <title>Draft genome sequence of Rhodobacter sphaeroides FY.</title>
        <authorList>
            <person name="Rayyan A."/>
            <person name="Meyer T.E."/>
            <person name="Kyndt J.A."/>
        </authorList>
    </citation>
    <scope>NUCLEOTIDE SEQUENCE [LARGE SCALE GENOMIC DNA]</scope>
    <source>
        <strain evidence="2 3">FY</strain>
    </source>
</reference>
<organism evidence="2 3">
    <name type="scientific">Cereibacter sphaeroides</name>
    <name type="common">Rhodobacter sphaeroides</name>
    <dbReference type="NCBI Taxonomy" id="1063"/>
    <lineage>
        <taxon>Bacteria</taxon>
        <taxon>Pseudomonadati</taxon>
        <taxon>Pseudomonadota</taxon>
        <taxon>Alphaproteobacteria</taxon>
        <taxon>Rhodobacterales</taxon>
        <taxon>Paracoccaceae</taxon>
        <taxon>Cereibacter</taxon>
    </lineage>
</organism>
<protein>
    <submittedName>
        <fullName evidence="2">Toprim domain-containing protein</fullName>
    </submittedName>
</protein>
<comment type="caution">
    <text evidence="2">The sequence shown here is derived from an EMBL/GenBank/DDBJ whole genome shotgun (WGS) entry which is preliminary data.</text>
</comment>
<dbReference type="GO" id="GO:0003697">
    <property type="term" value="F:single-stranded DNA binding"/>
    <property type="evidence" value="ECO:0007669"/>
    <property type="project" value="InterPro"/>
</dbReference>
<accession>A0AAX1UNJ8</accession>
<name>A0AAX1UNJ8_CERSP</name>
<dbReference type="PANTHER" id="PTHR12873">
    <property type="entry name" value="T7-LIKE MITOCHONDRIAL DNA HELICASE"/>
    <property type="match status" value="1"/>
</dbReference>
<dbReference type="PANTHER" id="PTHR12873:SF0">
    <property type="entry name" value="TWINKLE MTDNA HELICASE"/>
    <property type="match status" value="1"/>
</dbReference>
<dbReference type="GO" id="GO:0043139">
    <property type="term" value="F:5'-3' DNA helicase activity"/>
    <property type="evidence" value="ECO:0007669"/>
    <property type="project" value="InterPro"/>
</dbReference>
<dbReference type="Proteomes" id="UP000266305">
    <property type="component" value="Unassembled WGS sequence"/>
</dbReference>
<dbReference type="InterPro" id="IPR034154">
    <property type="entry name" value="TOPRIM_DnaG/twinkle"/>
</dbReference>
<dbReference type="Gene3D" id="3.40.1360.10">
    <property type="match status" value="1"/>
</dbReference>
<proteinExistence type="predicted"/>
<dbReference type="Pfam" id="PF13481">
    <property type="entry name" value="AAA_25"/>
    <property type="match status" value="1"/>
</dbReference>
<feature type="domain" description="SF4 helicase" evidence="1">
    <location>
        <begin position="198"/>
        <end position="478"/>
    </location>
</feature>
<evidence type="ECO:0000259" key="1">
    <source>
        <dbReference type="PROSITE" id="PS51199"/>
    </source>
</evidence>
<dbReference type="RefSeq" id="WP_118999702.1">
    <property type="nucleotide sequence ID" value="NZ_QWGP01000005.1"/>
</dbReference>
<dbReference type="SUPFAM" id="SSF56731">
    <property type="entry name" value="DNA primase core"/>
    <property type="match status" value="1"/>
</dbReference>
<dbReference type="SUPFAM" id="SSF52540">
    <property type="entry name" value="P-loop containing nucleoside triphosphate hydrolases"/>
    <property type="match status" value="1"/>
</dbReference>